<dbReference type="Pfam" id="PF01284">
    <property type="entry name" value="MARVEL"/>
    <property type="match status" value="1"/>
</dbReference>
<dbReference type="PANTHER" id="PTHR22776">
    <property type="entry name" value="MARVEL-CONTAINING POTENTIAL LIPID RAFT-ASSOCIATED PROTEIN"/>
    <property type="match status" value="1"/>
</dbReference>
<name>A0A7D9ERF6_PARCT</name>
<evidence type="ECO:0000256" key="1">
    <source>
        <dbReference type="ARBA" id="ARBA00004141"/>
    </source>
</evidence>
<dbReference type="InterPro" id="IPR050578">
    <property type="entry name" value="MARVEL-CKLF_proteins"/>
</dbReference>
<proteinExistence type="predicted"/>
<keyword evidence="2" id="KW-0812">Transmembrane</keyword>
<keyword evidence="3" id="KW-1133">Transmembrane helix</keyword>
<accession>A0A7D9ERF6</accession>
<comment type="caution">
    <text evidence="5">The sequence shown here is derived from an EMBL/GenBank/DDBJ whole genome shotgun (WGS) entry which is preliminary data.</text>
</comment>
<dbReference type="OrthoDB" id="6258237at2759"/>
<dbReference type="PANTHER" id="PTHR22776:SF49">
    <property type="entry name" value="MARVEL DOMAIN-CONTAINING PROTEIN"/>
    <property type="match status" value="1"/>
</dbReference>
<feature type="non-terminal residue" evidence="5">
    <location>
        <position position="152"/>
    </location>
</feature>
<gene>
    <name evidence="5" type="ORF">PACLA_8A088977</name>
</gene>
<protein>
    <submittedName>
        <fullName evidence="5">Pre-mRNA-splicing factor CWC25 homolog</fullName>
    </submittedName>
</protein>
<evidence type="ECO:0000256" key="2">
    <source>
        <dbReference type="ARBA" id="ARBA00022692"/>
    </source>
</evidence>
<dbReference type="EMBL" id="CACRXK020008131">
    <property type="protein sequence ID" value="CAB4014053.1"/>
    <property type="molecule type" value="Genomic_DNA"/>
</dbReference>
<dbReference type="InterPro" id="IPR008253">
    <property type="entry name" value="Marvel"/>
</dbReference>
<evidence type="ECO:0000256" key="4">
    <source>
        <dbReference type="ARBA" id="ARBA00023136"/>
    </source>
</evidence>
<dbReference type="AlphaFoldDB" id="A0A7D9ERF6"/>
<dbReference type="Proteomes" id="UP001152795">
    <property type="component" value="Unassembled WGS sequence"/>
</dbReference>
<dbReference type="PROSITE" id="PS51225">
    <property type="entry name" value="MARVEL"/>
    <property type="match status" value="1"/>
</dbReference>
<evidence type="ECO:0000313" key="6">
    <source>
        <dbReference type="Proteomes" id="UP001152795"/>
    </source>
</evidence>
<evidence type="ECO:0000256" key="3">
    <source>
        <dbReference type="ARBA" id="ARBA00022989"/>
    </source>
</evidence>
<dbReference type="GO" id="GO:0016020">
    <property type="term" value="C:membrane"/>
    <property type="evidence" value="ECO:0007669"/>
    <property type="project" value="UniProtKB-SubCell"/>
</dbReference>
<keyword evidence="4" id="KW-0472">Membrane</keyword>
<reference evidence="5" key="1">
    <citation type="submission" date="2020-04" db="EMBL/GenBank/DDBJ databases">
        <authorList>
            <person name="Alioto T."/>
            <person name="Alioto T."/>
            <person name="Gomez Garrido J."/>
        </authorList>
    </citation>
    <scope>NUCLEOTIDE SEQUENCE</scope>
    <source>
        <strain evidence="5">A484AB</strain>
    </source>
</reference>
<keyword evidence="6" id="KW-1185">Reference proteome</keyword>
<organism evidence="5 6">
    <name type="scientific">Paramuricea clavata</name>
    <name type="common">Red gorgonian</name>
    <name type="synonym">Violescent sea-whip</name>
    <dbReference type="NCBI Taxonomy" id="317549"/>
    <lineage>
        <taxon>Eukaryota</taxon>
        <taxon>Metazoa</taxon>
        <taxon>Cnidaria</taxon>
        <taxon>Anthozoa</taxon>
        <taxon>Octocorallia</taxon>
        <taxon>Malacalcyonacea</taxon>
        <taxon>Plexauridae</taxon>
        <taxon>Paramuricea</taxon>
    </lineage>
</organism>
<sequence>MGQIGKGLDYVKSIPCILKIVEIVVLLIAFALVGHFLNEIPNGYFSYFGKKGNLEFFLFATIVGWMISIAFLVIFVIGIHEKISALPWPLVVAIVSAVWTILLLIASALLAAAAKDYDDDIQLISGATAINACKILDNSKADSQCGQIVGGT</sequence>
<evidence type="ECO:0000313" key="5">
    <source>
        <dbReference type="EMBL" id="CAB4014053.1"/>
    </source>
</evidence>
<comment type="subcellular location">
    <subcellularLocation>
        <location evidence="1">Membrane</location>
        <topology evidence="1">Multi-pass membrane protein</topology>
    </subcellularLocation>
</comment>